<dbReference type="Pfam" id="PF00916">
    <property type="entry name" value="Sulfate_transp"/>
    <property type="match status" value="2"/>
</dbReference>
<protein>
    <submittedName>
        <fullName evidence="8">Putative sulfate transporter</fullName>
    </submittedName>
</protein>
<feature type="transmembrane region" description="Helical" evidence="6">
    <location>
        <begin position="208"/>
        <end position="225"/>
    </location>
</feature>
<evidence type="ECO:0000259" key="7">
    <source>
        <dbReference type="PROSITE" id="PS50801"/>
    </source>
</evidence>
<gene>
    <name evidence="8" type="primary">YPR003C</name>
    <name evidence="8" type="ORF">LCER1_G009156</name>
</gene>
<dbReference type="Proteomes" id="UP000481288">
    <property type="component" value="Unassembled WGS sequence"/>
</dbReference>
<dbReference type="GO" id="GO:0016020">
    <property type="term" value="C:membrane"/>
    <property type="evidence" value="ECO:0007669"/>
    <property type="project" value="UniProtKB-SubCell"/>
</dbReference>
<feature type="transmembrane region" description="Helical" evidence="6">
    <location>
        <begin position="488"/>
        <end position="508"/>
    </location>
</feature>
<feature type="region of interest" description="Disordered" evidence="5">
    <location>
        <begin position="1"/>
        <end position="83"/>
    </location>
</feature>
<feature type="transmembrane region" description="Helical" evidence="6">
    <location>
        <begin position="528"/>
        <end position="548"/>
    </location>
</feature>
<feature type="compositionally biased region" description="Polar residues" evidence="5">
    <location>
        <begin position="17"/>
        <end position="34"/>
    </location>
</feature>
<dbReference type="SUPFAM" id="SSF52091">
    <property type="entry name" value="SpoIIaa-like"/>
    <property type="match status" value="1"/>
</dbReference>
<feature type="transmembrane region" description="Helical" evidence="6">
    <location>
        <begin position="316"/>
        <end position="334"/>
    </location>
</feature>
<accession>A0A7D8UL28</accession>
<evidence type="ECO:0000313" key="8">
    <source>
        <dbReference type="EMBL" id="TVY46578.1"/>
    </source>
</evidence>
<reference evidence="8 9" key="1">
    <citation type="submission" date="2018-05" db="EMBL/GenBank/DDBJ databases">
        <title>Whole genome sequencing for identification of molecular markers to develop diagnostic detection tools for the regulated plant pathogen Lachnellula willkommii.</title>
        <authorList>
            <person name="Giroux E."/>
            <person name="Bilodeau G."/>
        </authorList>
    </citation>
    <scope>NUCLEOTIDE SEQUENCE [LARGE SCALE GENOMIC DNA]</scope>
    <source>
        <strain evidence="8 9">CBS 625.97</strain>
    </source>
</reference>
<evidence type="ECO:0000256" key="4">
    <source>
        <dbReference type="ARBA" id="ARBA00023136"/>
    </source>
</evidence>
<dbReference type="GO" id="GO:0055085">
    <property type="term" value="P:transmembrane transport"/>
    <property type="evidence" value="ECO:0007669"/>
    <property type="project" value="InterPro"/>
</dbReference>
<comment type="subcellular location">
    <subcellularLocation>
        <location evidence="1">Membrane</location>
        <topology evidence="1">Multi-pass membrane protein</topology>
    </subcellularLocation>
</comment>
<evidence type="ECO:0000256" key="5">
    <source>
        <dbReference type="SAM" id="MobiDB-lite"/>
    </source>
</evidence>
<feature type="compositionally biased region" description="Polar residues" evidence="5">
    <location>
        <begin position="59"/>
        <end position="68"/>
    </location>
</feature>
<dbReference type="OrthoDB" id="427213at2759"/>
<dbReference type="PANTHER" id="PTHR11814">
    <property type="entry name" value="SULFATE TRANSPORTER"/>
    <property type="match status" value="1"/>
</dbReference>
<feature type="compositionally biased region" description="Basic and acidic residues" evidence="5">
    <location>
        <begin position="37"/>
        <end position="47"/>
    </location>
</feature>
<feature type="transmembrane region" description="Helical" evidence="6">
    <location>
        <begin position="346"/>
        <end position="365"/>
    </location>
</feature>
<dbReference type="InterPro" id="IPR001902">
    <property type="entry name" value="SLC26A/SulP_fam"/>
</dbReference>
<keyword evidence="9" id="KW-1185">Reference proteome</keyword>
<dbReference type="Pfam" id="PF01740">
    <property type="entry name" value="STAS"/>
    <property type="match status" value="1"/>
</dbReference>
<feature type="domain" description="STAS" evidence="7">
    <location>
        <begin position="641"/>
        <end position="773"/>
    </location>
</feature>
<keyword evidence="2 6" id="KW-0812">Transmembrane</keyword>
<feature type="transmembrane region" description="Helical" evidence="6">
    <location>
        <begin position="261"/>
        <end position="281"/>
    </location>
</feature>
<dbReference type="EMBL" id="QGMG01001581">
    <property type="protein sequence ID" value="TVY46578.1"/>
    <property type="molecule type" value="Genomic_DNA"/>
</dbReference>
<dbReference type="Gene3D" id="3.30.750.24">
    <property type="entry name" value="STAS domain"/>
    <property type="match status" value="1"/>
</dbReference>
<proteinExistence type="predicted"/>
<name>A0A7D8UL28_9HELO</name>
<evidence type="ECO:0000256" key="3">
    <source>
        <dbReference type="ARBA" id="ARBA00022989"/>
    </source>
</evidence>
<comment type="caution">
    <text evidence="8">The sequence shown here is derived from an EMBL/GenBank/DDBJ whole genome shotgun (WGS) entry which is preliminary data.</text>
</comment>
<evidence type="ECO:0000313" key="9">
    <source>
        <dbReference type="Proteomes" id="UP000481288"/>
    </source>
</evidence>
<organism evidence="8 9">
    <name type="scientific">Lachnellula cervina</name>
    <dbReference type="NCBI Taxonomy" id="1316786"/>
    <lineage>
        <taxon>Eukaryota</taxon>
        <taxon>Fungi</taxon>
        <taxon>Dikarya</taxon>
        <taxon>Ascomycota</taxon>
        <taxon>Pezizomycotina</taxon>
        <taxon>Leotiomycetes</taxon>
        <taxon>Helotiales</taxon>
        <taxon>Lachnaceae</taxon>
        <taxon>Lachnellula</taxon>
    </lineage>
</organism>
<evidence type="ECO:0000256" key="6">
    <source>
        <dbReference type="SAM" id="Phobius"/>
    </source>
</evidence>
<keyword evidence="4 6" id="KW-0472">Membrane</keyword>
<dbReference type="CDD" id="cd07042">
    <property type="entry name" value="STAS_SulP_like_sulfate_transporter"/>
    <property type="match status" value="1"/>
</dbReference>
<dbReference type="FunFam" id="3.30.750.24:FF:000036">
    <property type="entry name" value="Putative sulfate transporter YPR003C"/>
    <property type="match status" value="1"/>
</dbReference>
<keyword evidence="3 6" id="KW-1133">Transmembrane helix</keyword>
<sequence length="793" mass="85189">MSSRRPNTPPSAKHSRASSVLSQSTQQHVPQIPSSLREAHTLSRSPEEIGQDSGADTAPGSSNLSPNIYPSHPDIDPAADDDAVDAEHNGVGIASLGSRVASETTALLKKPFELATSSPHAGPCNHGTFSPQLESRPESAMSGYSGYGFGGAMPRNTRETSGSNSSMFGSFLENVGMKNGSGSNNKKKMSTTSYLAEQHGIKNKKRMYFAYYIPFLAWIPQYRWVHLQGDLIAALTMASFYLPMALSYASNLAHVPPINGLYSFVFNPLIYAILGSCPQMVVGPEAPGSLLVGSVVRSSVDNGQTPENDDIMHARVAGIVTGMAGAVIFIAGLTRLGFLDSVLSRPFLRGFISAIGFVIIVDQLVPELGLADLAEEARVAHGSSVDKLRFLFGNAHEISGKTAAVAGYRWDQHGIEVLGKVESSTGSPFPFHWPFQLDHMKHVREAMGTSFLIALLGFFESSVAAKSLGGRENKDGIQGIPLSPNRELVALGVANLVGGCFSALPAFGGYGRSKVNASTGGKTPMSSIFLSIITIICILFLLPAFYYLPKAVLSAMITVVAWSLVEEAPHDILFFLRIRGYTELGLMIIIFAATIFYSLTLGIAIGVGLSLLSVIKHSTRPRIQILGRIPGTNRFENAEDNADKIEFIDGCLIVKIPEPLTFANTGDLKNRLRRLELYGTTSAHPALPRVRSPEHNKNIIFDIHGVTGLDGSGTQVLEEIVRGYRDRGVRVFFSRGPVDGTPIFELFRRSGILEICGGKDHFVADVGEALRLTETEEGDESGYANMAGDEGGG</sequence>
<feature type="transmembrane region" description="Helical" evidence="6">
    <location>
        <begin position="231"/>
        <end position="249"/>
    </location>
</feature>
<dbReference type="InterPro" id="IPR036513">
    <property type="entry name" value="STAS_dom_sf"/>
</dbReference>
<dbReference type="InterPro" id="IPR011547">
    <property type="entry name" value="SLC26A/SulP_dom"/>
</dbReference>
<dbReference type="PROSITE" id="PS50801">
    <property type="entry name" value="STAS"/>
    <property type="match status" value="1"/>
</dbReference>
<evidence type="ECO:0000256" key="2">
    <source>
        <dbReference type="ARBA" id="ARBA00022692"/>
    </source>
</evidence>
<evidence type="ECO:0000256" key="1">
    <source>
        <dbReference type="ARBA" id="ARBA00004141"/>
    </source>
</evidence>
<dbReference type="AlphaFoldDB" id="A0A7D8UL28"/>
<feature type="transmembrane region" description="Helical" evidence="6">
    <location>
        <begin position="584"/>
        <end position="612"/>
    </location>
</feature>
<feature type="transmembrane region" description="Helical" evidence="6">
    <location>
        <begin position="446"/>
        <end position="468"/>
    </location>
</feature>
<dbReference type="InterPro" id="IPR002645">
    <property type="entry name" value="STAS_dom"/>
</dbReference>